<keyword evidence="1" id="KW-1133">Transmembrane helix</keyword>
<accession>A0A8S4C116</accession>
<name>A0A8S4C116_9ACAR</name>
<evidence type="ECO:0000313" key="3">
    <source>
        <dbReference type="Proteomes" id="UP000837675"/>
    </source>
</evidence>
<comment type="caution">
    <text evidence="2">The sequence shown here is derived from an EMBL/GenBank/DDBJ whole genome shotgun (WGS) entry which is preliminary data.</text>
</comment>
<protein>
    <submittedName>
        <fullName evidence="2">Cbb3-type cytochrome oxidase assembly protein CcoS</fullName>
    </submittedName>
</protein>
<gene>
    <name evidence="2" type="ORF">MHYMCMPASI_00202</name>
</gene>
<dbReference type="Proteomes" id="UP000837675">
    <property type="component" value="Unassembled WGS sequence"/>
</dbReference>
<proteinExistence type="predicted"/>
<keyword evidence="1" id="KW-0812">Transmembrane</keyword>
<organism evidence="2 3">
    <name type="scientific">Hyalomma marginatum</name>
    <dbReference type="NCBI Taxonomy" id="34627"/>
    <lineage>
        <taxon>Eukaryota</taxon>
        <taxon>Metazoa</taxon>
        <taxon>Ecdysozoa</taxon>
        <taxon>Arthropoda</taxon>
        <taxon>Chelicerata</taxon>
        <taxon>Arachnida</taxon>
        <taxon>Acari</taxon>
        <taxon>Parasitiformes</taxon>
        <taxon>Ixodida</taxon>
        <taxon>Ixodoidea</taxon>
        <taxon>Ixodidae</taxon>
        <taxon>Hyalomminae</taxon>
        <taxon>Hyalomma</taxon>
    </lineage>
</organism>
<dbReference type="PANTHER" id="PTHR41532:SF1">
    <property type="entry name" value="FIXS PROTEIN"/>
    <property type="match status" value="1"/>
</dbReference>
<evidence type="ECO:0000256" key="1">
    <source>
        <dbReference type="SAM" id="Phobius"/>
    </source>
</evidence>
<dbReference type="AlphaFoldDB" id="A0A8S4C116"/>
<reference evidence="2" key="1">
    <citation type="submission" date="2021-06" db="EMBL/GenBank/DDBJ databases">
        <authorList>
            <person name="Nardi T."/>
            <person name="Nardi T."/>
        </authorList>
    </citation>
    <scope>NUCLEOTIDE SEQUENCE</scope>
</reference>
<feature type="transmembrane region" description="Helical" evidence="1">
    <location>
        <begin position="6"/>
        <end position="26"/>
    </location>
</feature>
<dbReference type="PANTHER" id="PTHR41532">
    <property type="entry name" value="FIXS PROTEIN"/>
    <property type="match status" value="1"/>
</dbReference>
<dbReference type="InterPro" id="IPR004714">
    <property type="entry name" value="Cyt_oxidase_maturation_cbb3"/>
</dbReference>
<dbReference type="EMBL" id="CAJVAF010000060">
    <property type="protein sequence ID" value="CAG7589823.1"/>
    <property type="molecule type" value="Genomic_DNA"/>
</dbReference>
<sequence length="54" mass="5993">MEVLLYLIPLALLIAGLGIYGVFWSIKNNQFDDTKGASTRILIDHDDNNLKSGD</sequence>
<keyword evidence="3" id="KW-1185">Reference proteome</keyword>
<evidence type="ECO:0000313" key="2">
    <source>
        <dbReference type="EMBL" id="CAG7589823.1"/>
    </source>
</evidence>
<dbReference type="NCBIfam" id="TIGR00847">
    <property type="entry name" value="ccoS"/>
    <property type="match status" value="1"/>
</dbReference>
<keyword evidence="1" id="KW-0472">Membrane</keyword>
<dbReference type="Pfam" id="PF03597">
    <property type="entry name" value="FixS"/>
    <property type="match status" value="1"/>
</dbReference>